<evidence type="ECO:0000313" key="2">
    <source>
        <dbReference type="EMBL" id="SHJ65503.1"/>
    </source>
</evidence>
<dbReference type="SMART" id="SM00530">
    <property type="entry name" value="HTH_XRE"/>
    <property type="match status" value="1"/>
</dbReference>
<dbReference type="AlphaFoldDB" id="A0A1M6L2U3"/>
<dbReference type="STRING" id="1121298.SAMN05444401_3587"/>
<name>A0A1M6L2U3_9CLOT</name>
<keyword evidence="3" id="KW-1185">Reference proteome</keyword>
<feature type="domain" description="HTH cro/C1-type" evidence="1">
    <location>
        <begin position="4"/>
        <end position="58"/>
    </location>
</feature>
<dbReference type="GO" id="GO:0003677">
    <property type="term" value="F:DNA binding"/>
    <property type="evidence" value="ECO:0007669"/>
    <property type="project" value="InterPro"/>
</dbReference>
<sequence length="72" mass="7995">MTKLREVRKNVGLERKYVAEKLGISPDHLSLLERGKTPLNVIKVEILAGLYNKTFEEIAIAALETAKGGEKC</sequence>
<dbReference type="InterPro" id="IPR001387">
    <property type="entry name" value="Cro/C1-type_HTH"/>
</dbReference>
<proteinExistence type="predicted"/>
<dbReference type="RefSeq" id="WP_073009894.1">
    <property type="nucleotide sequence ID" value="NZ_FQZO01000006.1"/>
</dbReference>
<gene>
    <name evidence="2" type="ORF">SAMN05444401_3587</name>
</gene>
<accession>A0A1M6L2U3</accession>
<protein>
    <submittedName>
        <fullName evidence="2">Putative transcriptional regulator</fullName>
    </submittedName>
</protein>
<organism evidence="2 3">
    <name type="scientific">Clostridium amylolyticum</name>
    <dbReference type="NCBI Taxonomy" id="1121298"/>
    <lineage>
        <taxon>Bacteria</taxon>
        <taxon>Bacillati</taxon>
        <taxon>Bacillota</taxon>
        <taxon>Clostridia</taxon>
        <taxon>Eubacteriales</taxon>
        <taxon>Clostridiaceae</taxon>
        <taxon>Clostridium</taxon>
    </lineage>
</organism>
<dbReference type="Pfam" id="PF01381">
    <property type="entry name" value="HTH_3"/>
    <property type="match status" value="1"/>
</dbReference>
<dbReference type="EMBL" id="FQZO01000006">
    <property type="protein sequence ID" value="SHJ65503.1"/>
    <property type="molecule type" value="Genomic_DNA"/>
</dbReference>
<reference evidence="2 3" key="1">
    <citation type="submission" date="2016-11" db="EMBL/GenBank/DDBJ databases">
        <authorList>
            <person name="Jaros S."/>
            <person name="Januszkiewicz K."/>
            <person name="Wedrychowicz H."/>
        </authorList>
    </citation>
    <scope>NUCLEOTIDE SEQUENCE [LARGE SCALE GENOMIC DNA]</scope>
    <source>
        <strain evidence="2 3">DSM 21864</strain>
    </source>
</reference>
<evidence type="ECO:0000313" key="3">
    <source>
        <dbReference type="Proteomes" id="UP000184080"/>
    </source>
</evidence>
<dbReference type="Proteomes" id="UP000184080">
    <property type="component" value="Unassembled WGS sequence"/>
</dbReference>
<dbReference type="PROSITE" id="PS50943">
    <property type="entry name" value="HTH_CROC1"/>
    <property type="match status" value="1"/>
</dbReference>
<dbReference type="CDD" id="cd00093">
    <property type="entry name" value="HTH_XRE"/>
    <property type="match status" value="1"/>
</dbReference>
<evidence type="ECO:0000259" key="1">
    <source>
        <dbReference type="PROSITE" id="PS50943"/>
    </source>
</evidence>
<dbReference type="Gene3D" id="1.10.260.40">
    <property type="entry name" value="lambda repressor-like DNA-binding domains"/>
    <property type="match status" value="1"/>
</dbReference>
<dbReference type="SUPFAM" id="SSF47413">
    <property type="entry name" value="lambda repressor-like DNA-binding domains"/>
    <property type="match status" value="1"/>
</dbReference>
<dbReference type="InterPro" id="IPR010982">
    <property type="entry name" value="Lambda_DNA-bd_dom_sf"/>
</dbReference>